<dbReference type="AlphaFoldDB" id="A0A5X5Z4C4"/>
<sequence length="149" mass="17206">MANFENYFILIMAAAALIDRFIFRRKSVFLTAIGKAVVKESALAFPVSLSVKRSWISDAQIEYWLQDLKNPSVVISGKTRTIDTSKRGKREEYLLIDTRYLEPARWDLKVKLTNGNCRLNPFYRIFPINDVIVRQFTITNKGKGGWNVK</sequence>
<evidence type="ECO:0000313" key="1">
    <source>
        <dbReference type="EMBL" id="ECA3155310.1"/>
    </source>
</evidence>
<gene>
    <name evidence="1" type="ORF">EJW65_24990</name>
</gene>
<dbReference type="InterPro" id="IPR032127">
    <property type="entry name" value="LydB"/>
</dbReference>
<reference evidence="1" key="1">
    <citation type="submission" date="2018-12" db="EMBL/GenBank/DDBJ databases">
        <authorList>
            <consortium name="NARMS: The National Antimicrobial Resistance Monitoring System"/>
        </authorList>
    </citation>
    <scope>NUCLEOTIDE SEQUENCE</scope>
    <source>
        <strain evidence="1">FSIS11816337</strain>
    </source>
</reference>
<organism evidence="1">
    <name type="scientific">Salmonella derby</name>
    <dbReference type="NCBI Taxonomy" id="28144"/>
    <lineage>
        <taxon>Bacteria</taxon>
        <taxon>Pseudomonadati</taxon>
        <taxon>Pseudomonadota</taxon>
        <taxon>Gammaproteobacteria</taxon>
        <taxon>Enterobacterales</taxon>
        <taxon>Enterobacteriaceae</taxon>
        <taxon>Salmonella</taxon>
    </lineage>
</organism>
<comment type="caution">
    <text evidence="1">The sequence shown here is derived from an EMBL/GenBank/DDBJ whole genome shotgun (WGS) entry which is preliminary data.</text>
</comment>
<dbReference type="EMBL" id="AAHTYN010000075">
    <property type="protein sequence ID" value="ECA3155310.1"/>
    <property type="molecule type" value="Genomic_DNA"/>
</dbReference>
<proteinExistence type="predicted"/>
<name>A0A5X5Z4C4_SALDE</name>
<protein>
    <submittedName>
        <fullName evidence="1">Lysis protein</fullName>
    </submittedName>
</protein>
<dbReference type="Pfam" id="PF16084">
    <property type="entry name" value="LydB"/>
    <property type="match status" value="1"/>
</dbReference>
<accession>A0A5X5Z4C4</accession>